<dbReference type="AlphaFoldDB" id="A0A2M7TVT6"/>
<dbReference type="InterPro" id="IPR011335">
    <property type="entry name" value="Restrct_endonuc-II-like"/>
</dbReference>
<dbReference type="HAMAP" id="MF_00048">
    <property type="entry name" value="UPF0102"/>
    <property type="match status" value="1"/>
</dbReference>
<proteinExistence type="inferred from homology"/>
<sequence>MSSIVLIVYQYNRYLDSRFNLTYTYSVTNQSTGTYGEQLASQYLSSHGYHIIERNANSRWGEIDIVAEKNRQVIFVEVKTRSNLRMGKPYEAVSYGKLKRLFRTIQHYILIHNWEKRKFQLDVIGIVLNADRSVKELRHYENVGL</sequence>
<dbReference type="EMBL" id="PFOB01000077">
    <property type="protein sequence ID" value="PIZ61722.1"/>
    <property type="molecule type" value="Genomic_DNA"/>
</dbReference>
<protein>
    <recommendedName>
        <fullName evidence="2">UPF0102 protein COY16_06100</fullName>
    </recommendedName>
</protein>
<dbReference type="PANTHER" id="PTHR34039">
    <property type="entry name" value="UPF0102 PROTEIN YRAN"/>
    <property type="match status" value="1"/>
</dbReference>
<dbReference type="NCBIfam" id="TIGR00252">
    <property type="entry name" value="YraN family protein"/>
    <property type="match status" value="1"/>
</dbReference>
<dbReference type="SUPFAM" id="SSF52980">
    <property type="entry name" value="Restriction endonuclease-like"/>
    <property type="match status" value="1"/>
</dbReference>
<evidence type="ECO:0000313" key="3">
    <source>
        <dbReference type="EMBL" id="PIZ61722.1"/>
    </source>
</evidence>
<comment type="similarity">
    <text evidence="1 2">Belongs to the UPF0102 family.</text>
</comment>
<comment type="caution">
    <text evidence="3">The sequence shown here is derived from an EMBL/GenBank/DDBJ whole genome shotgun (WGS) entry which is preliminary data.</text>
</comment>
<dbReference type="NCBIfam" id="NF009150">
    <property type="entry name" value="PRK12497.1-3"/>
    <property type="match status" value="1"/>
</dbReference>
<dbReference type="CDD" id="cd20736">
    <property type="entry name" value="PoNe_Nuclease"/>
    <property type="match status" value="1"/>
</dbReference>
<dbReference type="PANTHER" id="PTHR34039:SF1">
    <property type="entry name" value="UPF0102 PROTEIN YRAN"/>
    <property type="match status" value="1"/>
</dbReference>
<evidence type="ECO:0000313" key="4">
    <source>
        <dbReference type="Proteomes" id="UP000228503"/>
    </source>
</evidence>
<dbReference type="Gene3D" id="3.40.1350.10">
    <property type="match status" value="1"/>
</dbReference>
<accession>A0A2M7TVT6</accession>
<gene>
    <name evidence="3" type="ORF">COY16_06100</name>
</gene>
<evidence type="ECO:0000256" key="2">
    <source>
        <dbReference type="HAMAP-Rule" id="MF_00048"/>
    </source>
</evidence>
<organism evidence="3 4">
    <name type="scientific">Candidatus Roizmanbacteria bacterium CG_4_10_14_0_2_um_filter_39_13</name>
    <dbReference type="NCBI Taxonomy" id="1974825"/>
    <lineage>
        <taxon>Bacteria</taxon>
        <taxon>Candidatus Roizmaniibacteriota</taxon>
    </lineage>
</organism>
<dbReference type="GO" id="GO:0003676">
    <property type="term" value="F:nucleic acid binding"/>
    <property type="evidence" value="ECO:0007669"/>
    <property type="project" value="InterPro"/>
</dbReference>
<name>A0A2M7TVT6_9BACT</name>
<dbReference type="InterPro" id="IPR011856">
    <property type="entry name" value="tRNA_endonuc-like_dom_sf"/>
</dbReference>
<dbReference type="Pfam" id="PF02021">
    <property type="entry name" value="UPF0102"/>
    <property type="match status" value="1"/>
</dbReference>
<dbReference type="InterPro" id="IPR003509">
    <property type="entry name" value="UPF0102_YraN-like"/>
</dbReference>
<evidence type="ECO:0000256" key="1">
    <source>
        <dbReference type="ARBA" id="ARBA00006738"/>
    </source>
</evidence>
<reference evidence="4" key="1">
    <citation type="submission" date="2017-09" db="EMBL/GenBank/DDBJ databases">
        <title>Depth-based differentiation of microbial function through sediment-hosted aquifers and enrichment of novel symbionts in the deep terrestrial subsurface.</title>
        <authorList>
            <person name="Probst A.J."/>
            <person name="Ladd B."/>
            <person name="Jarett J.K."/>
            <person name="Geller-Mcgrath D.E."/>
            <person name="Sieber C.M.K."/>
            <person name="Emerson J.B."/>
            <person name="Anantharaman K."/>
            <person name="Thomas B.C."/>
            <person name="Malmstrom R."/>
            <person name="Stieglmeier M."/>
            <person name="Klingl A."/>
            <person name="Woyke T."/>
            <person name="Ryan C.M."/>
            <person name="Banfield J.F."/>
        </authorList>
    </citation>
    <scope>NUCLEOTIDE SEQUENCE [LARGE SCALE GENOMIC DNA]</scope>
</reference>
<dbReference type="Proteomes" id="UP000228503">
    <property type="component" value="Unassembled WGS sequence"/>
</dbReference>